<dbReference type="AlphaFoldDB" id="A0AAD4BAI5"/>
<dbReference type="InterPro" id="IPR050620">
    <property type="entry name" value="Thioredoxin_H-type-like"/>
</dbReference>
<name>A0AAD4BAI5_BOLED</name>
<dbReference type="CDD" id="cd02947">
    <property type="entry name" value="TRX_family"/>
    <property type="match status" value="1"/>
</dbReference>
<dbReference type="PANTHER" id="PTHR10438">
    <property type="entry name" value="THIOREDOXIN"/>
    <property type="match status" value="1"/>
</dbReference>
<feature type="domain" description="Thioredoxin" evidence="1">
    <location>
        <begin position="20"/>
        <end position="87"/>
    </location>
</feature>
<proteinExistence type="predicted"/>
<dbReference type="EMBL" id="WHUW01000292">
    <property type="protein sequence ID" value="KAF8415795.1"/>
    <property type="molecule type" value="Genomic_DNA"/>
</dbReference>
<comment type="caution">
    <text evidence="2">The sequence shown here is derived from an EMBL/GenBank/DDBJ whole genome shotgun (WGS) entry which is preliminary data.</text>
</comment>
<dbReference type="InterPro" id="IPR036249">
    <property type="entry name" value="Thioredoxin-like_sf"/>
</dbReference>
<reference evidence="2" key="2">
    <citation type="journal article" date="2020" name="Nat. Commun.">
        <title>Large-scale genome sequencing of mycorrhizal fungi provides insights into the early evolution of symbiotic traits.</title>
        <authorList>
            <person name="Miyauchi S."/>
            <person name="Kiss E."/>
            <person name="Kuo A."/>
            <person name="Drula E."/>
            <person name="Kohler A."/>
            <person name="Sanchez-Garcia M."/>
            <person name="Morin E."/>
            <person name="Andreopoulos B."/>
            <person name="Barry K.W."/>
            <person name="Bonito G."/>
            <person name="Buee M."/>
            <person name="Carver A."/>
            <person name="Chen C."/>
            <person name="Cichocki N."/>
            <person name="Clum A."/>
            <person name="Culley D."/>
            <person name="Crous P.W."/>
            <person name="Fauchery L."/>
            <person name="Girlanda M."/>
            <person name="Hayes R.D."/>
            <person name="Keri Z."/>
            <person name="LaButti K."/>
            <person name="Lipzen A."/>
            <person name="Lombard V."/>
            <person name="Magnuson J."/>
            <person name="Maillard F."/>
            <person name="Murat C."/>
            <person name="Nolan M."/>
            <person name="Ohm R.A."/>
            <person name="Pangilinan J."/>
            <person name="Pereira M.F."/>
            <person name="Perotto S."/>
            <person name="Peter M."/>
            <person name="Pfister S."/>
            <person name="Riley R."/>
            <person name="Sitrit Y."/>
            <person name="Stielow J.B."/>
            <person name="Szollosi G."/>
            <person name="Zifcakova L."/>
            <person name="Stursova M."/>
            <person name="Spatafora J.W."/>
            <person name="Tedersoo L."/>
            <person name="Vaario L.M."/>
            <person name="Yamada A."/>
            <person name="Yan M."/>
            <person name="Wang P."/>
            <person name="Xu J."/>
            <person name="Bruns T."/>
            <person name="Baldrian P."/>
            <person name="Vilgalys R."/>
            <person name="Dunand C."/>
            <person name="Henrissat B."/>
            <person name="Grigoriev I.V."/>
            <person name="Hibbett D."/>
            <person name="Nagy L.G."/>
            <person name="Martin F.M."/>
        </authorList>
    </citation>
    <scope>NUCLEOTIDE SEQUENCE</scope>
    <source>
        <strain evidence="2">BED1</strain>
    </source>
</reference>
<dbReference type="InterPro" id="IPR013766">
    <property type="entry name" value="Thioredoxin_domain"/>
</dbReference>
<dbReference type="Gene3D" id="3.40.30.10">
    <property type="entry name" value="Glutaredoxin"/>
    <property type="match status" value="1"/>
</dbReference>
<organism evidence="2 3">
    <name type="scientific">Boletus edulis BED1</name>
    <dbReference type="NCBI Taxonomy" id="1328754"/>
    <lineage>
        <taxon>Eukaryota</taxon>
        <taxon>Fungi</taxon>
        <taxon>Dikarya</taxon>
        <taxon>Basidiomycota</taxon>
        <taxon>Agaricomycotina</taxon>
        <taxon>Agaricomycetes</taxon>
        <taxon>Agaricomycetidae</taxon>
        <taxon>Boletales</taxon>
        <taxon>Boletineae</taxon>
        <taxon>Boletaceae</taxon>
        <taxon>Boletoideae</taxon>
        <taxon>Boletus</taxon>
    </lineage>
</organism>
<evidence type="ECO:0000313" key="2">
    <source>
        <dbReference type="EMBL" id="KAF8415795.1"/>
    </source>
</evidence>
<dbReference type="SUPFAM" id="SSF52833">
    <property type="entry name" value="Thioredoxin-like"/>
    <property type="match status" value="1"/>
</dbReference>
<evidence type="ECO:0000313" key="3">
    <source>
        <dbReference type="Proteomes" id="UP001194468"/>
    </source>
</evidence>
<evidence type="ECO:0000259" key="1">
    <source>
        <dbReference type="Pfam" id="PF00085"/>
    </source>
</evidence>
<dbReference type="PANTHER" id="PTHR10438:SF468">
    <property type="entry name" value="THIOREDOXIN-1-RELATED"/>
    <property type="match status" value="1"/>
</dbReference>
<keyword evidence="3" id="KW-1185">Reference proteome</keyword>
<reference evidence="2" key="1">
    <citation type="submission" date="2019-10" db="EMBL/GenBank/DDBJ databases">
        <authorList>
            <consortium name="DOE Joint Genome Institute"/>
            <person name="Kuo A."/>
            <person name="Miyauchi S."/>
            <person name="Kiss E."/>
            <person name="Drula E."/>
            <person name="Kohler A."/>
            <person name="Sanchez-Garcia M."/>
            <person name="Andreopoulos B."/>
            <person name="Barry K.W."/>
            <person name="Bonito G."/>
            <person name="Buee M."/>
            <person name="Carver A."/>
            <person name="Chen C."/>
            <person name="Cichocki N."/>
            <person name="Clum A."/>
            <person name="Culley D."/>
            <person name="Crous P.W."/>
            <person name="Fauchery L."/>
            <person name="Girlanda M."/>
            <person name="Hayes R."/>
            <person name="Keri Z."/>
            <person name="LaButti K."/>
            <person name="Lipzen A."/>
            <person name="Lombard V."/>
            <person name="Magnuson J."/>
            <person name="Maillard F."/>
            <person name="Morin E."/>
            <person name="Murat C."/>
            <person name="Nolan M."/>
            <person name="Ohm R."/>
            <person name="Pangilinan J."/>
            <person name="Pereira M."/>
            <person name="Perotto S."/>
            <person name="Peter M."/>
            <person name="Riley R."/>
            <person name="Sitrit Y."/>
            <person name="Stielow B."/>
            <person name="Szollosi G."/>
            <person name="Zifcakova L."/>
            <person name="Stursova M."/>
            <person name="Spatafora J.W."/>
            <person name="Tedersoo L."/>
            <person name="Vaario L.-M."/>
            <person name="Yamada A."/>
            <person name="Yan M."/>
            <person name="Wang P."/>
            <person name="Xu J."/>
            <person name="Bruns T."/>
            <person name="Baldrian P."/>
            <person name="Vilgalys R."/>
            <person name="Henrissat B."/>
            <person name="Grigoriev I.V."/>
            <person name="Hibbett D."/>
            <person name="Nagy L.G."/>
            <person name="Martin F.M."/>
        </authorList>
    </citation>
    <scope>NUCLEOTIDE SEQUENCE</scope>
    <source>
        <strain evidence="2">BED1</strain>
    </source>
</reference>
<sequence>MPVKEIQSMAEFENLINNVVSPHFETLSDRHHNPERVEFCRVDIGELLDIANEFQIRALPTFHAYKNGERIEAIVGANLTSLEAVIQNSVARA</sequence>
<dbReference type="Pfam" id="PF00085">
    <property type="entry name" value="Thioredoxin"/>
    <property type="match status" value="1"/>
</dbReference>
<gene>
    <name evidence="2" type="ORF">L210DRAFT_3767977</name>
</gene>
<dbReference type="Proteomes" id="UP001194468">
    <property type="component" value="Unassembled WGS sequence"/>
</dbReference>
<protein>
    <submittedName>
        <fullName evidence="2">Thioredoxin-like protein</fullName>
    </submittedName>
</protein>
<accession>A0AAD4BAI5</accession>